<dbReference type="EMBL" id="LKEB01000055">
    <property type="protein sequence ID" value="ROW00868.1"/>
    <property type="molecule type" value="Genomic_DNA"/>
</dbReference>
<dbReference type="AlphaFoldDB" id="A0A423WBU4"/>
<dbReference type="InterPro" id="IPR000898">
    <property type="entry name" value="Indolamine_dOase"/>
</dbReference>
<dbReference type="PANTHER" id="PTHR28657:SF11">
    <property type="entry name" value="INDOLEAMINE 2,3-DIOXYGENASE"/>
    <property type="match status" value="1"/>
</dbReference>
<dbReference type="GO" id="GO:0019441">
    <property type="term" value="P:L-tryptophan catabolic process to kynurenine"/>
    <property type="evidence" value="ECO:0007669"/>
    <property type="project" value="InterPro"/>
</dbReference>
<dbReference type="STRING" id="1230097.A0A423WBU4"/>
<reference evidence="5 6" key="1">
    <citation type="submission" date="2015-09" db="EMBL/GenBank/DDBJ databases">
        <title>Host preference determinants of Valsa canker pathogens revealed by comparative genomics.</title>
        <authorList>
            <person name="Yin Z."/>
            <person name="Huang L."/>
        </authorList>
    </citation>
    <scope>NUCLEOTIDE SEQUENCE [LARGE SCALE GENOMIC DNA]</scope>
    <source>
        <strain evidence="5 6">SXYLt</strain>
    </source>
</reference>
<evidence type="ECO:0000256" key="1">
    <source>
        <dbReference type="ARBA" id="ARBA00007119"/>
    </source>
</evidence>
<protein>
    <recommendedName>
        <fullName evidence="7">Indoleamine 2,3-dioxygenase</fullName>
    </recommendedName>
</protein>
<proteinExistence type="inferred from homology"/>
<keyword evidence="6" id="KW-1185">Reference proteome</keyword>
<comment type="similarity">
    <text evidence="1">Belongs to the indoleamine 2,3-dioxygenase family.</text>
</comment>
<keyword evidence="3 4" id="KW-0408">Iron</keyword>
<dbReference type="GO" id="GO:0033754">
    <property type="term" value="F:indoleamine 2,3-dioxygenase activity"/>
    <property type="evidence" value="ECO:0007669"/>
    <property type="project" value="TreeGrafter"/>
</dbReference>
<accession>A0A423WBU4</accession>
<dbReference type="OrthoDB" id="4662583at2759"/>
<dbReference type="GO" id="GO:0034354">
    <property type="term" value="P:'de novo' NAD+ biosynthetic process from L-tryptophan"/>
    <property type="evidence" value="ECO:0007669"/>
    <property type="project" value="TreeGrafter"/>
</dbReference>
<evidence type="ECO:0000313" key="5">
    <source>
        <dbReference type="EMBL" id="ROW00868.1"/>
    </source>
</evidence>
<dbReference type="InterPro" id="IPR037217">
    <property type="entry name" value="Trp/Indoleamine_2_3_dOase-like"/>
</dbReference>
<dbReference type="GO" id="GO:0005737">
    <property type="term" value="C:cytoplasm"/>
    <property type="evidence" value="ECO:0007669"/>
    <property type="project" value="TreeGrafter"/>
</dbReference>
<evidence type="ECO:0000256" key="3">
    <source>
        <dbReference type="ARBA" id="ARBA00023004"/>
    </source>
</evidence>
<dbReference type="Proteomes" id="UP000285146">
    <property type="component" value="Unassembled WGS sequence"/>
</dbReference>
<dbReference type="InParanoid" id="A0A423WBU4"/>
<evidence type="ECO:0008006" key="7">
    <source>
        <dbReference type="Google" id="ProtNLM"/>
    </source>
</evidence>
<organism evidence="5 6">
    <name type="scientific">Cytospora leucostoma</name>
    <dbReference type="NCBI Taxonomy" id="1230097"/>
    <lineage>
        <taxon>Eukaryota</taxon>
        <taxon>Fungi</taxon>
        <taxon>Dikarya</taxon>
        <taxon>Ascomycota</taxon>
        <taxon>Pezizomycotina</taxon>
        <taxon>Sordariomycetes</taxon>
        <taxon>Sordariomycetidae</taxon>
        <taxon>Diaporthales</taxon>
        <taxon>Cytosporaceae</taxon>
        <taxon>Cytospora</taxon>
    </lineage>
</organism>
<keyword evidence="4" id="KW-0349">Heme</keyword>
<dbReference type="Pfam" id="PF01231">
    <property type="entry name" value="IDO"/>
    <property type="match status" value="1"/>
</dbReference>
<evidence type="ECO:0000313" key="6">
    <source>
        <dbReference type="Proteomes" id="UP000285146"/>
    </source>
</evidence>
<name>A0A423WBU4_9PEZI</name>
<sequence>MARITNFRDQFRKQLSERVDLSQVKQLLEAAESGRWDVFPRDVYNAFYCCIASSRHAYRWATIPVVSAAQLEKTVTIPAELEEPWGFLQRHFGCPSDSGNNMSNLVLNFDSEVGGEQIFKINTGMPVSITSSEEHFARVFFDIERLALPIYHDVVQAIIAFARDDKASCARRMANISAQLRPALNSYYDRVHDKTIPLSIWLSRVQGFFAWGAGRIDDTTGQWEWYDGLSGNQILLFQVLDAFLGMEQYLSARDQERNVPLRQRAFCKAVEKYSFRGKLSSPNDENEMKILREFDEIIKKLRVFRSAHRTRAKNYLSQPAPERLPMTAGKSLLKADMGQSLDSLDQFMIRRFEQTV</sequence>
<comment type="caution">
    <text evidence="5">The sequence shown here is derived from an EMBL/GenBank/DDBJ whole genome shotgun (WGS) entry which is preliminary data.</text>
</comment>
<evidence type="ECO:0000256" key="2">
    <source>
        <dbReference type="ARBA" id="ARBA00022723"/>
    </source>
</evidence>
<dbReference type="GO" id="GO:0020037">
    <property type="term" value="F:heme binding"/>
    <property type="evidence" value="ECO:0007669"/>
    <property type="project" value="InterPro"/>
</dbReference>
<keyword evidence="2 4" id="KW-0479">Metal-binding</keyword>
<dbReference type="Gene3D" id="1.20.58.480">
    <property type="match status" value="1"/>
</dbReference>
<dbReference type="PANTHER" id="PTHR28657">
    <property type="entry name" value="INDOLEAMINE 2,3-DIOXYGENASE"/>
    <property type="match status" value="1"/>
</dbReference>
<dbReference type="GO" id="GO:0046872">
    <property type="term" value="F:metal ion binding"/>
    <property type="evidence" value="ECO:0007669"/>
    <property type="project" value="UniProtKB-KW"/>
</dbReference>
<dbReference type="SUPFAM" id="SSF140959">
    <property type="entry name" value="Indolic compounds 2,3-dioxygenase-like"/>
    <property type="match status" value="1"/>
</dbReference>
<gene>
    <name evidence="5" type="ORF">VPNG_08254</name>
</gene>
<evidence type="ECO:0000256" key="4">
    <source>
        <dbReference type="PIRSR" id="PIRSR600898-1"/>
    </source>
</evidence>
<feature type="binding site" description="proximal binding residue" evidence="4">
    <location>
        <position position="308"/>
    </location>
    <ligand>
        <name>heme b</name>
        <dbReference type="ChEBI" id="CHEBI:60344"/>
    </ligand>
    <ligandPart>
        <name>Fe</name>
        <dbReference type="ChEBI" id="CHEBI:18248"/>
    </ligandPart>
</feature>